<dbReference type="Gene3D" id="1.10.150.130">
    <property type="match status" value="1"/>
</dbReference>
<evidence type="ECO:0000313" key="9">
    <source>
        <dbReference type="Proteomes" id="UP000004506"/>
    </source>
</evidence>
<keyword evidence="4" id="KW-0233">DNA recombination</keyword>
<reference evidence="8 9" key="3">
    <citation type="submission" date="2008-05" db="EMBL/GenBank/DDBJ databases">
        <authorList>
            <person name="Fulton L."/>
            <person name="Clifton S."/>
            <person name="Fulton B."/>
            <person name="Xu J."/>
            <person name="Minx P."/>
            <person name="Pepin K.H."/>
            <person name="Johnson M."/>
            <person name="Thiruvilangam P."/>
            <person name="Bhonagiri V."/>
            <person name="Nash W.E."/>
            <person name="Mardis E.R."/>
            <person name="Wilson R.K."/>
        </authorList>
    </citation>
    <scope>NUCLEOTIDE SEQUENCE [LARGE SCALE GENOMIC DNA]</scope>
    <source>
        <strain evidence="8 9">ATCC 25827</strain>
    </source>
</reference>
<gene>
    <name evidence="8" type="ORF">PROSTU_04475</name>
</gene>
<dbReference type="InterPro" id="IPR050808">
    <property type="entry name" value="Phage_Integrase"/>
</dbReference>
<evidence type="ECO:0000256" key="5">
    <source>
        <dbReference type="PROSITE-ProRule" id="PRU01248"/>
    </source>
</evidence>
<dbReference type="InterPro" id="IPR011010">
    <property type="entry name" value="DNA_brk_join_enz"/>
</dbReference>
<evidence type="ECO:0000259" key="6">
    <source>
        <dbReference type="PROSITE" id="PS51898"/>
    </source>
</evidence>
<feature type="domain" description="Core-binding (CB)" evidence="7">
    <location>
        <begin position="71"/>
        <end position="152"/>
    </location>
</feature>
<evidence type="ECO:0000256" key="3">
    <source>
        <dbReference type="ARBA" id="ARBA00023125"/>
    </source>
</evidence>
<name>A0AA86YU64_PROST</name>
<dbReference type="PANTHER" id="PTHR30629:SF2">
    <property type="entry name" value="PROPHAGE INTEGRASE INTS-RELATED"/>
    <property type="match status" value="1"/>
</dbReference>
<dbReference type="EMBL" id="ABJD02000117">
    <property type="protein sequence ID" value="EDU57698.1"/>
    <property type="molecule type" value="Genomic_DNA"/>
</dbReference>
<proteinExistence type="inferred from homology"/>
<dbReference type="Proteomes" id="UP000004506">
    <property type="component" value="Unassembled WGS sequence"/>
</dbReference>
<sequence length="354" mass="40435">MARNRSPKNAHLPPNLYCRKGYYSYRNPETGIEYGIGRNKAEAVNEAISANLFIYGKKESLINRMASNDAIKFHDWIDRFGEIILLRDLKKKTLDDYQGRLKRIKNSFNNVPLSEIKTKDIADYINNIVSDGNITTARLMRSILKDMFNEAMSDGVVDFNPVIATRVPRNKIARTRMSESDYIQIYNTAVEHCQPWVSMSMDLAILTGQRSGDIRKLKWDDVHDGFLWIEQEKTGTKIAIPLTISNNIANKTLQSVLDRCKHELNGKEFVLVSQKGDMLADKTIGKAFSLARSKSGLSWEGSPPTFHEIRSLASRVYGNEKSNEFANQLLGHKSMDMTRMYQDDRGLSWKKIEI</sequence>
<dbReference type="InterPro" id="IPR053876">
    <property type="entry name" value="Phage_int_M"/>
</dbReference>
<evidence type="ECO:0000256" key="1">
    <source>
        <dbReference type="ARBA" id="ARBA00008857"/>
    </source>
</evidence>
<dbReference type="InterPro" id="IPR002104">
    <property type="entry name" value="Integrase_catalytic"/>
</dbReference>
<protein>
    <submittedName>
        <fullName evidence="8">Bacteriophage lambda integrase domain protein</fullName>
    </submittedName>
</protein>
<evidence type="ECO:0000313" key="8">
    <source>
        <dbReference type="EMBL" id="EDU57698.1"/>
    </source>
</evidence>
<reference evidence="9" key="2">
    <citation type="submission" date="2008-04" db="EMBL/GenBank/DDBJ databases">
        <title>Draft genome sequence of Providencia stuartii(ATCC 25827).</title>
        <authorList>
            <person name="Sudarsanam P."/>
            <person name="Ley R."/>
            <person name="Guruge J."/>
            <person name="Turnbaugh P.J."/>
            <person name="Mahowald M."/>
            <person name="Liep D."/>
            <person name="Gordon J."/>
        </authorList>
    </citation>
    <scope>NUCLEOTIDE SEQUENCE [LARGE SCALE GENOMIC DNA]</scope>
    <source>
        <strain evidence="9">ATCC 25827</strain>
    </source>
</reference>
<dbReference type="SUPFAM" id="SSF54171">
    <property type="entry name" value="DNA-binding domain"/>
    <property type="match status" value="1"/>
</dbReference>
<comment type="similarity">
    <text evidence="1">Belongs to the 'phage' integrase family.</text>
</comment>
<dbReference type="Pfam" id="PF22022">
    <property type="entry name" value="Phage_int_M"/>
    <property type="match status" value="1"/>
</dbReference>
<dbReference type="AlphaFoldDB" id="A0AA86YU64"/>
<dbReference type="Gene3D" id="3.30.160.60">
    <property type="entry name" value="Classic Zinc Finger"/>
    <property type="match status" value="1"/>
</dbReference>
<dbReference type="PANTHER" id="PTHR30629">
    <property type="entry name" value="PROPHAGE INTEGRASE"/>
    <property type="match status" value="1"/>
</dbReference>
<dbReference type="PROSITE" id="PS51900">
    <property type="entry name" value="CB"/>
    <property type="match status" value="1"/>
</dbReference>
<feature type="domain" description="Tyr recombinase" evidence="6">
    <location>
        <begin position="172"/>
        <end position="354"/>
    </location>
</feature>
<dbReference type="InterPro" id="IPR013762">
    <property type="entry name" value="Integrase-like_cat_sf"/>
</dbReference>
<evidence type="ECO:0000256" key="2">
    <source>
        <dbReference type="ARBA" id="ARBA00022908"/>
    </source>
</evidence>
<dbReference type="RefSeq" id="WP_004916569.1">
    <property type="nucleotide sequence ID" value="NZ_DS607648.1"/>
</dbReference>
<keyword evidence="2" id="KW-0229">DNA integration</keyword>
<accession>A0AA86YU64</accession>
<dbReference type="InterPro" id="IPR016177">
    <property type="entry name" value="DNA-bd_dom_sf"/>
</dbReference>
<dbReference type="GO" id="GO:0006310">
    <property type="term" value="P:DNA recombination"/>
    <property type="evidence" value="ECO:0007669"/>
    <property type="project" value="UniProtKB-KW"/>
</dbReference>
<dbReference type="Pfam" id="PF00589">
    <property type="entry name" value="Phage_integrase"/>
    <property type="match status" value="1"/>
</dbReference>
<evidence type="ECO:0000256" key="4">
    <source>
        <dbReference type="ARBA" id="ARBA00023172"/>
    </source>
</evidence>
<organism evidence="8 9">
    <name type="scientific">Providencia stuartii ATCC 25827</name>
    <dbReference type="NCBI Taxonomy" id="471874"/>
    <lineage>
        <taxon>Bacteria</taxon>
        <taxon>Pseudomonadati</taxon>
        <taxon>Pseudomonadota</taxon>
        <taxon>Gammaproteobacteria</taxon>
        <taxon>Enterobacterales</taxon>
        <taxon>Morganellaceae</taxon>
        <taxon>Providencia</taxon>
    </lineage>
</organism>
<comment type="caution">
    <text evidence="8">The sequence shown here is derived from an EMBL/GenBank/DDBJ whole genome shotgun (WGS) entry which is preliminary data.</text>
</comment>
<dbReference type="InterPro" id="IPR044068">
    <property type="entry name" value="CB"/>
</dbReference>
<dbReference type="PROSITE" id="PS51898">
    <property type="entry name" value="TYR_RECOMBINASE"/>
    <property type="match status" value="1"/>
</dbReference>
<reference evidence="9" key="1">
    <citation type="submission" date="2008-04" db="EMBL/GenBank/DDBJ databases">
        <title>Draft genome sequence of Providencia stuartii (ATCC 25827).</title>
        <authorList>
            <person name="Sudarsanam P."/>
            <person name="Ley R."/>
            <person name="Guruge J."/>
            <person name="Turnbaugh P.J."/>
            <person name="Mahowald M."/>
            <person name="Liep D."/>
            <person name="Gordon J."/>
        </authorList>
    </citation>
    <scope>NUCLEOTIDE SEQUENCE [LARGE SCALE GENOMIC DNA]</scope>
    <source>
        <strain evidence="9">ATCC 25827</strain>
    </source>
</reference>
<dbReference type="SUPFAM" id="SSF56349">
    <property type="entry name" value="DNA breaking-rejoining enzymes"/>
    <property type="match status" value="1"/>
</dbReference>
<dbReference type="Gene3D" id="1.10.443.10">
    <property type="entry name" value="Intergrase catalytic core"/>
    <property type="match status" value="1"/>
</dbReference>
<dbReference type="GO" id="GO:0003677">
    <property type="term" value="F:DNA binding"/>
    <property type="evidence" value="ECO:0007669"/>
    <property type="project" value="UniProtKB-UniRule"/>
</dbReference>
<dbReference type="InterPro" id="IPR015094">
    <property type="entry name" value="Integrase_lambda-typ_DNA-bd_N"/>
</dbReference>
<evidence type="ECO:0000259" key="7">
    <source>
        <dbReference type="PROSITE" id="PS51900"/>
    </source>
</evidence>
<dbReference type="InterPro" id="IPR010998">
    <property type="entry name" value="Integrase_recombinase_N"/>
</dbReference>
<dbReference type="Pfam" id="PF09003">
    <property type="entry name" value="Arm-DNA-bind_1"/>
    <property type="match status" value="1"/>
</dbReference>
<keyword evidence="3 5" id="KW-0238">DNA-binding</keyword>
<dbReference type="GO" id="GO:0008907">
    <property type="term" value="F:integrase activity"/>
    <property type="evidence" value="ECO:0007669"/>
    <property type="project" value="InterPro"/>
</dbReference>